<dbReference type="OrthoDB" id="9979025at2"/>
<sequence length="75" mass="7373">MDFKQRVAAAVLAGALLGAVTVGTAAPAAAEPSWNRPAAPVSECFPPSLSGGIAVCVPFSEFLKNLLTGSASGSA</sequence>
<accession>A0A543EVJ7</accession>
<evidence type="ECO:0000256" key="1">
    <source>
        <dbReference type="SAM" id="SignalP"/>
    </source>
</evidence>
<organism evidence="2 3">
    <name type="scientific">Nocardia bhagyanarayanae</name>
    <dbReference type="NCBI Taxonomy" id="1215925"/>
    <lineage>
        <taxon>Bacteria</taxon>
        <taxon>Bacillati</taxon>
        <taxon>Actinomycetota</taxon>
        <taxon>Actinomycetes</taxon>
        <taxon>Mycobacteriales</taxon>
        <taxon>Nocardiaceae</taxon>
        <taxon>Nocardia</taxon>
    </lineage>
</organism>
<gene>
    <name evidence="2" type="ORF">FB390_5729</name>
</gene>
<name>A0A543EVJ7_9NOCA</name>
<feature type="chain" id="PRO_5039312785" description="Secreted protein" evidence="1">
    <location>
        <begin position="26"/>
        <end position="75"/>
    </location>
</feature>
<evidence type="ECO:0000313" key="2">
    <source>
        <dbReference type="EMBL" id="TQM25572.1"/>
    </source>
</evidence>
<reference evidence="2 3" key="1">
    <citation type="submission" date="2019-06" db="EMBL/GenBank/DDBJ databases">
        <title>Sequencing the genomes of 1000 actinobacteria strains.</title>
        <authorList>
            <person name="Klenk H.-P."/>
        </authorList>
    </citation>
    <scope>NUCLEOTIDE SEQUENCE [LARGE SCALE GENOMIC DNA]</scope>
    <source>
        <strain evidence="2 3">DSM 103495</strain>
    </source>
</reference>
<keyword evidence="1" id="KW-0732">Signal</keyword>
<dbReference type="Proteomes" id="UP000316331">
    <property type="component" value="Unassembled WGS sequence"/>
</dbReference>
<evidence type="ECO:0000313" key="3">
    <source>
        <dbReference type="Proteomes" id="UP000316331"/>
    </source>
</evidence>
<feature type="signal peptide" evidence="1">
    <location>
        <begin position="1"/>
        <end position="25"/>
    </location>
</feature>
<comment type="caution">
    <text evidence="2">The sequence shown here is derived from an EMBL/GenBank/DDBJ whole genome shotgun (WGS) entry which is preliminary data.</text>
</comment>
<protein>
    <recommendedName>
        <fullName evidence="4">Secreted protein</fullName>
    </recommendedName>
</protein>
<dbReference type="EMBL" id="VFPG01000002">
    <property type="protein sequence ID" value="TQM25572.1"/>
    <property type="molecule type" value="Genomic_DNA"/>
</dbReference>
<keyword evidence="3" id="KW-1185">Reference proteome</keyword>
<dbReference type="RefSeq" id="WP_141812274.1">
    <property type="nucleotide sequence ID" value="NZ_VFPG01000002.1"/>
</dbReference>
<dbReference type="AlphaFoldDB" id="A0A543EVJ7"/>
<proteinExistence type="predicted"/>
<evidence type="ECO:0008006" key="4">
    <source>
        <dbReference type="Google" id="ProtNLM"/>
    </source>
</evidence>